<name>A0A0F9PEB7_9ZZZZ</name>
<reference evidence="1" key="1">
    <citation type="journal article" date="2015" name="Nature">
        <title>Complex archaea that bridge the gap between prokaryotes and eukaryotes.</title>
        <authorList>
            <person name="Spang A."/>
            <person name="Saw J.H."/>
            <person name="Jorgensen S.L."/>
            <person name="Zaremba-Niedzwiedzka K."/>
            <person name="Martijn J."/>
            <person name="Lind A.E."/>
            <person name="van Eijk R."/>
            <person name="Schleper C."/>
            <person name="Guy L."/>
            <person name="Ettema T.J."/>
        </authorList>
    </citation>
    <scope>NUCLEOTIDE SEQUENCE</scope>
</reference>
<evidence type="ECO:0000313" key="1">
    <source>
        <dbReference type="EMBL" id="KKN30175.1"/>
    </source>
</evidence>
<gene>
    <name evidence="1" type="ORF">LCGC14_0836520</name>
</gene>
<dbReference type="EMBL" id="LAZR01002428">
    <property type="protein sequence ID" value="KKN30175.1"/>
    <property type="molecule type" value="Genomic_DNA"/>
</dbReference>
<sequence length="82" mass="8800">MAGITLSQAGEAIVYPAVPWSKRLFSLKVRSFPKGSAPRHLVQFLFKKGGVPATCARETADKSGAARVHAMNSCVSSALRRK</sequence>
<proteinExistence type="predicted"/>
<organism evidence="1">
    <name type="scientific">marine sediment metagenome</name>
    <dbReference type="NCBI Taxonomy" id="412755"/>
    <lineage>
        <taxon>unclassified sequences</taxon>
        <taxon>metagenomes</taxon>
        <taxon>ecological metagenomes</taxon>
    </lineage>
</organism>
<comment type="caution">
    <text evidence="1">The sequence shown here is derived from an EMBL/GenBank/DDBJ whole genome shotgun (WGS) entry which is preliminary data.</text>
</comment>
<protein>
    <submittedName>
        <fullName evidence="1">Uncharacterized protein</fullName>
    </submittedName>
</protein>
<accession>A0A0F9PEB7</accession>
<dbReference type="AlphaFoldDB" id="A0A0F9PEB7"/>